<accession>A0A835HSL5</accession>
<comment type="caution">
    <text evidence="3">The sequence shown here is derived from an EMBL/GenBank/DDBJ whole genome shotgun (WGS) entry which is preliminary data.</text>
</comment>
<dbReference type="AlphaFoldDB" id="A0A835HSL5"/>
<feature type="repeat" description="PPR" evidence="2">
    <location>
        <begin position="9"/>
        <end position="43"/>
    </location>
</feature>
<evidence type="ECO:0000313" key="4">
    <source>
        <dbReference type="Proteomes" id="UP000631114"/>
    </source>
</evidence>
<dbReference type="InterPro" id="IPR002885">
    <property type="entry name" value="PPR_rpt"/>
</dbReference>
<dbReference type="PROSITE" id="PS51375">
    <property type="entry name" value="PPR"/>
    <property type="match status" value="1"/>
</dbReference>
<dbReference type="InterPro" id="IPR029056">
    <property type="entry name" value="Ribokinase-like"/>
</dbReference>
<organism evidence="3 4">
    <name type="scientific">Coptis chinensis</name>
    <dbReference type="NCBI Taxonomy" id="261450"/>
    <lineage>
        <taxon>Eukaryota</taxon>
        <taxon>Viridiplantae</taxon>
        <taxon>Streptophyta</taxon>
        <taxon>Embryophyta</taxon>
        <taxon>Tracheophyta</taxon>
        <taxon>Spermatophyta</taxon>
        <taxon>Magnoliopsida</taxon>
        <taxon>Ranunculales</taxon>
        <taxon>Ranunculaceae</taxon>
        <taxon>Coptidoideae</taxon>
        <taxon>Coptis</taxon>
    </lineage>
</organism>
<gene>
    <name evidence="3" type="ORF">IFM89_002761</name>
</gene>
<evidence type="ECO:0000256" key="2">
    <source>
        <dbReference type="PROSITE-ProRule" id="PRU00708"/>
    </source>
</evidence>
<dbReference type="OrthoDB" id="415590at2759"/>
<dbReference type="SUPFAM" id="SSF53613">
    <property type="entry name" value="Ribokinase-like"/>
    <property type="match status" value="1"/>
</dbReference>
<dbReference type="EMBL" id="JADFTS010000005">
    <property type="protein sequence ID" value="KAF9604086.1"/>
    <property type="molecule type" value="Genomic_DNA"/>
</dbReference>
<dbReference type="InterPro" id="IPR011990">
    <property type="entry name" value="TPR-like_helical_dom_sf"/>
</dbReference>
<dbReference type="PANTHER" id="PTHR47826">
    <property type="entry name" value="OS03G0164700 PROTEIN"/>
    <property type="match status" value="1"/>
</dbReference>
<protein>
    <submittedName>
        <fullName evidence="3">Uncharacterized protein</fullName>
    </submittedName>
</protein>
<sequence>MVDAGLCPNVTTCNSLHSVFLRAHRFPDAYEVLQSMLILGLQPSLQTYQLFLSCFTDRRIHGDMTFCYELMTTTAHATHAFLVSMPADSLHVEIQLSEFTFQEWVHNVPSSGGNGNMKPPGSLRKLILFSGNNYLGFSSHPTVRMAAAEADLVSSFSSLNDFVEENDEKERKDIIIKYADVATLGNLCVDVVLSVPTLSPPSFEERRAYMDKLSSSKPDKLQYAPTITYLLFFLRKDFLNHVKANRDIKLLGIEASGNCNMVIAAARIGLSYLSLGHVGDEIYGLFLLDVLHDEGIGMVEMSEDTDANAGKRDVRVDFSKDPAFGWMSKLFAEVKSAIKRSKILFCNGYSFGLVKNKLPVDQDNWYLELSILGLRMALALAQKNEIQILEFREEIKQFMQSREESDRRTEERILPIRGSFVASEGEGPVIAAGFEKGIDRDLEPVLFMTPLN</sequence>
<dbReference type="Gene3D" id="3.40.1190.20">
    <property type="match status" value="1"/>
</dbReference>
<keyword evidence="4" id="KW-1185">Reference proteome</keyword>
<keyword evidence="1" id="KW-0677">Repeat</keyword>
<dbReference type="Gene3D" id="1.25.40.10">
    <property type="entry name" value="Tetratricopeptide repeat domain"/>
    <property type="match status" value="1"/>
</dbReference>
<reference evidence="3 4" key="1">
    <citation type="submission" date="2020-10" db="EMBL/GenBank/DDBJ databases">
        <title>The Coptis chinensis genome and diversification of protoberbering-type alkaloids.</title>
        <authorList>
            <person name="Wang B."/>
            <person name="Shu S."/>
            <person name="Song C."/>
            <person name="Liu Y."/>
        </authorList>
    </citation>
    <scope>NUCLEOTIDE SEQUENCE [LARGE SCALE GENOMIC DNA]</scope>
    <source>
        <strain evidence="3">HL-2020</strain>
        <tissue evidence="3">Leaf</tissue>
    </source>
</reference>
<evidence type="ECO:0000313" key="3">
    <source>
        <dbReference type="EMBL" id="KAF9604086.1"/>
    </source>
</evidence>
<proteinExistence type="predicted"/>
<name>A0A835HSL5_9MAGN</name>
<evidence type="ECO:0000256" key="1">
    <source>
        <dbReference type="ARBA" id="ARBA00022737"/>
    </source>
</evidence>
<dbReference type="Proteomes" id="UP000631114">
    <property type="component" value="Unassembled WGS sequence"/>
</dbReference>
<dbReference type="PANTHER" id="PTHR47826:SF1">
    <property type="entry name" value="OS03G0164700 PROTEIN"/>
    <property type="match status" value="1"/>
</dbReference>